<evidence type="ECO:0000313" key="8">
    <source>
        <dbReference type="EMBL" id="CEM34560.1"/>
    </source>
</evidence>
<dbReference type="SUPFAM" id="SSF90229">
    <property type="entry name" value="CCCH zinc finger"/>
    <property type="match status" value="3"/>
</dbReference>
<accession>A0A0G4GUR5</accession>
<dbReference type="Proteomes" id="UP000041254">
    <property type="component" value="Unassembled WGS sequence"/>
</dbReference>
<dbReference type="OMA" id="CENWERG"/>
<gene>
    <name evidence="8" type="ORF">Vbra_2745</name>
</gene>
<dbReference type="GO" id="GO:0008270">
    <property type="term" value="F:zinc ion binding"/>
    <property type="evidence" value="ECO:0007669"/>
    <property type="project" value="UniProtKB-KW"/>
</dbReference>
<feature type="zinc finger region" description="C3H1-type" evidence="5">
    <location>
        <begin position="5"/>
        <end position="32"/>
    </location>
</feature>
<feature type="region of interest" description="Disordered" evidence="6">
    <location>
        <begin position="119"/>
        <end position="193"/>
    </location>
</feature>
<dbReference type="InterPro" id="IPR045877">
    <property type="entry name" value="ZFP36-like"/>
</dbReference>
<keyword evidence="9" id="KW-1185">Reference proteome</keyword>
<feature type="zinc finger region" description="C3H1-type" evidence="5">
    <location>
        <begin position="74"/>
        <end position="101"/>
    </location>
</feature>
<reference evidence="8 9" key="1">
    <citation type="submission" date="2014-11" db="EMBL/GenBank/DDBJ databases">
        <authorList>
            <person name="Zhu J."/>
            <person name="Qi W."/>
            <person name="Song R."/>
        </authorList>
    </citation>
    <scope>NUCLEOTIDE SEQUENCE [LARGE SCALE GENOMIC DNA]</scope>
</reference>
<organism evidence="8 9">
    <name type="scientific">Vitrella brassicaformis (strain CCMP3155)</name>
    <dbReference type="NCBI Taxonomy" id="1169540"/>
    <lineage>
        <taxon>Eukaryota</taxon>
        <taxon>Sar</taxon>
        <taxon>Alveolata</taxon>
        <taxon>Colpodellida</taxon>
        <taxon>Vitrellaceae</taxon>
        <taxon>Vitrella</taxon>
    </lineage>
</organism>
<evidence type="ECO:0000256" key="6">
    <source>
        <dbReference type="SAM" id="MobiDB-lite"/>
    </source>
</evidence>
<evidence type="ECO:0000313" key="9">
    <source>
        <dbReference type="Proteomes" id="UP000041254"/>
    </source>
</evidence>
<feature type="domain" description="C3H1-type" evidence="7">
    <location>
        <begin position="40"/>
        <end position="66"/>
    </location>
</feature>
<evidence type="ECO:0000256" key="4">
    <source>
        <dbReference type="ARBA" id="ARBA00022833"/>
    </source>
</evidence>
<feature type="region of interest" description="Disordered" evidence="6">
    <location>
        <begin position="310"/>
        <end position="453"/>
    </location>
</feature>
<feature type="compositionally biased region" description="Low complexity" evidence="6">
    <location>
        <begin position="311"/>
        <end position="326"/>
    </location>
</feature>
<dbReference type="Gene3D" id="4.10.1000.10">
    <property type="entry name" value="Zinc finger, CCCH-type"/>
    <property type="match status" value="3"/>
</dbReference>
<evidence type="ECO:0000256" key="5">
    <source>
        <dbReference type="PROSITE-ProRule" id="PRU00723"/>
    </source>
</evidence>
<proteinExistence type="predicted"/>
<evidence type="ECO:0000256" key="1">
    <source>
        <dbReference type="ARBA" id="ARBA00022723"/>
    </source>
</evidence>
<feature type="compositionally biased region" description="Polar residues" evidence="6">
    <location>
        <begin position="340"/>
        <end position="367"/>
    </location>
</feature>
<dbReference type="SMART" id="SM00356">
    <property type="entry name" value="ZnF_C3H1"/>
    <property type="match status" value="3"/>
</dbReference>
<dbReference type="OrthoDB" id="430732at2759"/>
<dbReference type="PANTHER" id="PTHR12547">
    <property type="entry name" value="CCCH ZINC FINGER/TIS11-RELATED"/>
    <property type="match status" value="1"/>
</dbReference>
<keyword evidence="4 5" id="KW-0862">Zinc</keyword>
<dbReference type="InParanoid" id="A0A0G4GUR5"/>
<dbReference type="Pfam" id="PF00642">
    <property type="entry name" value="zf-CCCH"/>
    <property type="match status" value="2"/>
</dbReference>
<keyword evidence="3 5" id="KW-0863">Zinc-finger</keyword>
<dbReference type="EMBL" id="CDMY01000824">
    <property type="protein sequence ID" value="CEM34560.1"/>
    <property type="molecule type" value="Genomic_DNA"/>
</dbReference>
<dbReference type="PANTHER" id="PTHR12547:SF18">
    <property type="entry name" value="PROTEIN TIS11"/>
    <property type="match status" value="1"/>
</dbReference>
<dbReference type="PRINTS" id="PR01217">
    <property type="entry name" value="PRICHEXTENSN"/>
</dbReference>
<dbReference type="AlphaFoldDB" id="A0A0G4GUR5"/>
<protein>
    <recommendedName>
        <fullName evidence="7">C3H1-type domain-containing protein</fullName>
    </recommendedName>
</protein>
<feature type="domain" description="C3H1-type" evidence="7">
    <location>
        <begin position="74"/>
        <end position="101"/>
    </location>
</feature>
<dbReference type="GO" id="GO:0003729">
    <property type="term" value="F:mRNA binding"/>
    <property type="evidence" value="ECO:0007669"/>
    <property type="project" value="InterPro"/>
</dbReference>
<feature type="compositionally biased region" description="Polar residues" evidence="6">
    <location>
        <begin position="152"/>
        <end position="169"/>
    </location>
</feature>
<dbReference type="STRING" id="1169540.A0A0G4GUR5"/>
<feature type="zinc finger region" description="C3H1-type" evidence="5">
    <location>
        <begin position="40"/>
        <end position="66"/>
    </location>
</feature>
<dbReference type="InterPro" id="IPR036855">
    <property type="entry name" value="Znf_CCCH_sf"/>
</dbReference>
<evidence type="ECO:0000259" key="7">
    <source>
        <dbReference type="PROSITE" id="PS50103"/>
    </source>
</evidence>
<feature type="compositionally biased region" description="Polar residues" evidence="6">
    <location>
        <begin position="388"/>
        <end position="400"/>
    </location>
</feature>
<dbReference type="PROSITE" id="PS50103">
    <property type="entry name" value="ZF_C3H1"/>
    <property type="match status" value="3"/>
</dbReference>
<feature type="compositionally biased region" description="Low complexity" evidence="6">
    <location>
        <begin position="408"/>
        <end position="424"/>
    </location>
</feature>
<evidence type="ECO:0000256" key="2">
    <source>
        <dbReference type="ARBA" id="ARBA00022737"/>
    </source>
</evidence>
<sequence>MADQFFKTKLCPYLAENKCLKGARCTYAHSQAEIRAPPDLRKTKLCENWERGQCNDENCTFAHGLEELRCTADYYKTTICKWWKKGYCPDGPRCRHAHGLAELRARRYRLTERQKRLLRGRLESQESMAFDSVDGGSDSHPDDDLSPGGGSTTSKSHPSFTPNSHTTPATPHFQGYLGNPPPPPYPPTTSQPTRMPLVLKLNMSRQTSAPLTVPPPPPHAHAYNLGIPPPPPRSASMDLQVMSTTPPPPPPSNAPKIIPPPPPAPPTVLPAPLGRRVPYSYHRGGSGPLMWKSGGGYGMEIPGQAMYPNMPISMPLSSDSSPGRSSTTATLTRDYRHGSDSSGGYTSPSENGQCGGSYASSYHSQAATHHHGTHTSTSVGTTLKEEGTVSSDSRSGSGNEDSCDAECSSLSSGDEGQDSGSQGEPGEGEGECGDEGKGDVMLPITPTQQHGGNNPQVAIPLAAGVVPLPVPFGTLVSTISIDMLQSAQPVQYEE</sequence>
<dbReference type="VEuPathDB" id="CryptoDB:Vbra_2745"/>
<feature type="compositionally biased region" description="Pro residues" evidence="6">
    <location>
        <begin position="179"/>
        <end position="189"/>
    </location>
</feature>
<evidence type="ECO:0000256" key="3">
    <source>
        <dbReference type="ARBA" id="ARBA00022771"/>
    </source>
</evidence>
<keyword evidence="2" id="KW-0677">Repeat</keyword>
<dbReference type="InterPro" id="IPR000571">
    <property type="entry name" value="Znf_CCCH"/>
</dbReference>
<keyword evidence="1 5" id="KW-0479">Metal-binding</keyword>
<name>A0A0G4GUR5_VITBC</name>
<feature type="domain" description="C3H1-type" evidence="7">
    <location>
        <begin position="5"/>
        <end position="32"/>
    </location>
</feature>